<keyword evidence="3" id="KW-1185">Reference proteome</keyword>
<feature type="chain" id="PRO_5002224102" evidence="1">
    <location>
        <begin position="35"/>
        <end position="148"/>
    </location>
</feature>
<proteinExistence type="predicted"/>
<gene>
    <name evidence="2" type="ORF">GYMLUDRAFT_65300</name>
</gene>
<organism evidence="2 3">
    <name type="scientific">Collybiopsis luxurians FD-317 M1</name>
    <dbReference type="NCBI Taxonomy" id="944289"/>
    <lineage>
        <taxon>Eukaryota</taxon>
        <taxon>Fungi</taxon>
        <taxon>Dikarya</taxon>
        <taxon>Basidiomycota</taxon>
        <taxon>Agaricomycotina</taxon>
        <taxon>Agaricomycetes</taxon>
        <taxon>Agaricomycetidae</taxon>
        <taxon>Agaricales</taxon>
        <taxon>Marasmiineae</taxon>
        <taxon>Omphalotaceae</taxon>
        <taxon>Collybiopsis</taxon>
        <taxon>Collybiopsis luxurians</taxon>
    </lineage>
</organism>
<dbReference type="AlphaFoldDB" id="A0A0D0AJM6"/>
<keyword evidence="1" id="KW-0732">Signal</keyword>
<sequence length="148" mass="16083">MYISQQPSIFNSIGSSHATLLLSLFLQLWTPFQPGENRISSEEELSVSDVQTLQKSTWSWKSHVGPILGFKLMSILSGSTSVQGSILHSTMSPDLKAALQQVAKQLTEPPGWPQVFEEAFIAHLNNAKAPTAITSITPNGPTMGTVFD</sequence>
<accession>A0A0D0AJM6</accession>
<evidence type="ECO:0000313" key="3">
    <source>
        <dbReference type="Proteomes" id="UP000053593"/>
    </source>
</evidence>
<reference evidence="2 3" key="1">
    <citation type="submission" date="2014-04" db="EMBL/GenBank/DDBJ databases">
        <title>Evolutionary Origins and Diversification of the Mycorrhizal Mutualists.</title>
        <authorList>
            <consortium name="DOE Joint Genome Institute"/>
            <consortium name="Mycorrhizal Genomics Consortium"/>
            <person name="Kohler A."/>
            <person name="Kuo A."/>
            <person name="Nagy L.G."/>
            <person name="Floudas D."/>
            <person name="Copeland A."/>
            <person name="Barry K.W."/>
            <person name="Cichocki N."/>
            <person name="Veneault-Fourrey C."/>
            <person name="LaButti K."/>
            <person name="Lindquist E.A."/>
            <person name="Lipzen A."/>
            <person name="Lundell T."/>
            <person name="Morin E."/>
            <person name="Murat C."/>
            <person name="Riley R."/>
            <person name="Ohm R."/>
            <person name="Sun H."/>
            <person name="Tunlid A."/>
            <person name="Henrissat B."/>
            <person name="Grigoriev I.V."/>
            <person name="Hibbett D.S."/>
            <person name="Martin F."/>
        </authorList>
    </citation>
    <scope>NUCLEOTIDE SEQUENCE [LARGE SCALE GENOMIC DNA]</scope>
    <source>
        <strain evidence="2 3">FD-317 M1</strain>
    </source>
</reference>
<dbReference type="HOGENOM" id="CLU_1759010_0_0_1"/>
<evidence type="ECO:0000256" key="1">
    <source>
        <dbReference type="SAM" id="SignalP"/>
    </source>
</evidence>
<dbReference type="OrthoDB" id="10598262at2759"/>
<dbReference type="EMBL" id="KN834905">
    <property type="protein sequence ID" value="KIK50395.1"/>
    <property type="molecule type" value="Genomic_DNA"/>
</dbReference>
<evidence type="ECO:0000313" key="2">
    <source>
        <dbReference type="EMBL" id="KIK50395.1"/>
    </source>
</evidence>
<name>A0A0D0AJM6_9AGAR</name>
<protein>
    <submittedName>
        <fullName evidence="2">Uncharacterized protein</fullName>
    </submittedName>
</protein>
<feature type="signal peptide" evidence="1">
    <location>
        <begin position="1"/>
        <end position="34"/>
    </location>
</feature>
<dbReference type="Proteomes" id="UP000053593">
    <property type="component" value="Unassembled WGS sequence"/>
</dbReference>